<gene>
    <name evidence="11" type="ORF">SAMN05421813_10744</name>
</gene>
<protein>
    <recommendedName>
        <fullName evidence="4">Nicotinamide riboside transporter PnuC</fullName>
    </recommendedName>
</protein>
<reference evidence="12" key="1">
    <citation type="submission" date="2016-10" db="EMBL/GenBank/DDBJ databases">
        <authorList>
            <person name="Varghese N."/>
            <person name="Submissions S."/>
        </authorList>
    </citation>
    <scope>NUCLEOTIDE SEQUENCE [LARGE SCALE GENOMIC DNA]</scope>
    <source>
        <strain evidence="12">DSM 24536</strain>
    </source>
</reference>
<evidence type="ECO:0000256" key="3">
    <source>
        <dbReference type="ARBA" id="ARBA00006669"/>
    </source>
</evidence>
<keyword evidence="9 10" id="KW-0472">Membrane</keyword>
<feature type="transmembrane region" description="Helical" evidence="10">
    <location>
        <begin position="63"/>
        <end position="80"/>
    </location>
</feature>
<evidence type="ECO:0000256" key="5">
    <source>
        <dbReference type="ARBA" id="ARBA00022448"/>
    </source>
</evidence>
<accession>A0A1G9R1F7</accession>
<dbReference type="STRING" id="990371.SAMN05421813_10744"/>
<evidence type="ECO:0000313" key="11">
    <source>
        <dbReference type="EMBL" id="SDM16940.1"/>
    </source>
</evidence>
<feature type="transmembrane region" description="Helical" evidence="10">
    <location>
        <begin position="40"/>
        <end position="57"/>
    </location>
</feature>
<evidence type="ECO:0000256" key="4">
    <source>
        <dbReference type="ARBA" id="ARBA00017522"/>
    </source>
</evidence>
<dbReference type="NCBIfam" id="TIGR01528">
    <property type="entry name" value="NMN_trans_PnuC"/>
    <property type="match status" value="1"/>
</dbReference>
<feature type="transmembrane region" description="Helical" evidence="10">
    <location>
        <begin position="100"/>
        <end position="119"/>
    </location>
</feature>
<keyword evidence="8 10" id="KW-1133">Transmembrane helix</keyword>
<feature type="transmembrane region" description="Helical" evidence="10">
    <location>
        <begin position="175"/>
        <end position="192"/>
    </location>
</feature>
<dbReference type="EMBL" id="FNHH01000007">
    <property type="protein sequence ID" value="SDM16940.1"/>
    <property type="molecule type" value="Genomic_DNA"/>
</dbReference>
<dbReference type="Proteomes" id="UP000199226">
    <property type="component" value="Unassembled WGS sequence"/>
</dbReference>
<evidence type="ECO:0000256" key="6">
    <source>
        <dbReference type="ARBA" id="ARBA00022475"/>
    </source>
</evidence>
<comment type="similarity">
    <text evidence="3">Belongs to the nicotinamide ribonucleoside (NR) uptake permease (TC 4.B.1) family.</text>
</comment>
<comment type="function">
    <text evidence="1">Required for nicotinamide riboside transport across the inner membrane.</text>
</comment>
<evidence type="ECO:0000256" key="7">
    <source>
        <dbReference type="ARBA" id="ARBA00022692"/>
    </source>
</evidence>
<keyword evidence="7 10" id="KW-0812">Transmembrane</keyword>
<dbReference type="InterPro" id="IPR006419">
    <property type="entry name" value="NMN_transpt_PnuC"/>
</dbReference>
<dbReference type="GO" id="GO:0005886">
    <property type="term" value="C:plasma membrane"/>
    <property type="evidence" value="ECO:0007669"/>
    <property type="project" value="UniProtKB-SubCell"/>
</dbReference>
<feature type="transmembrane region" description="Helical" evidence="10">
    <location>
        <begin position="152"/>
        <end position="169"/>
    </location>
</feature>
<keyword evidence="6" id="KW-1003">Cell membrane</keyword>
<evidence type="ECO:0000256" key="10">
    <source>
        <dbReference type="SAM" id="Phobius"/>
    </source>
</evidence>
<evidence type="ECO:0000256" key="8">
    <source>
        <dbReference type="ARBA" id="ARBA00022989"/>
    </source>
</evidence>
<comment type="subcellular location">
    <subcellularLocation>
        <location evidence="2">Cell membrane</location>
        <topology evidence="2">Multi-pass membrane protein</topology>
    </subcellularLocation>
</comment>
<dbReference type="Pfam" id="PF04973">
    <property type="entry name" value="NMN_transporter"/>
    <property type="match status" value="1"/>
</dbReference>
<organism evidence="11 12">
    <name type="scientific">Daejeonella rubra</name>
    <dbReference type="NCBI Taxonomy" id="990371"/>
    <lineage>
        <taxon>Bacteria</taxon>
        <taxon>Pseudomonadati</taxon>
        <taxon>Bacteroidota</taxon>
        <taxon>Sphingobacteriia</taxon>
        <taxon>Sphingobacteriales</taxon>
        <taxon>Sphingobacteriaceae</taxon>
        <taxon>Daejeonella</taxon>
    </lineage>
</organism>
<dbReference type="PANTHER" id="PTHR36122">
    <property type="entry name" value="NICOTINAMIDE RIBOSIDE TRANSPORTER PNUC"/>
    <property type="match status" value="1"/>
</dbReference>
<feature type="transmembrane region" description="Helical" evidence="10">
    <location>
        <begin position="15"/>
        <end position="33"/>
    </location>
</feature>
<keyword evidence="12" id="KW-1185">Reference proteome</keyword>
<sequence length="205" mass="23514">MIFILAITDWLKSQSVLEISGVISGILCVYLAARNNIWSWPFAIISVSLYIIIFFEAKLYADAGLQVYFLITNIYGWYFWSRKSEQEDKVPVSFATRKSLLISLAAILIFTLLLGTFLYKGTDASFPYLDSFCTACSLVAQLFLARKIIENWLIWIFVDVIYVGVYLVKDLHLTAGMYALYVLIATMGYINWKKEYKQSKLPLNT</sequence>
<dbReference type="OrthoDB" id="9791248at2"/>
<dbReference type="PANTHER" id="PTHR36122:SF2">
    <property type="entry name" value="NICOTINAMIDE RIBOSIDE TRANSPORTER PNUC"/>
    <property type="match status" value="1"/>
</dbReference>
<dbReference type="GO" id="GO:0034257">
    <property type="term" value="F:nicotinamide riboside transmembrane transporter activity"/>
    <property type="evidence" value="ECO:0007669"/>
    <property type="project" value="InterPro"/>
</dbReference>
<evidence type="ECO:0000313" key="12">
    <source>
        <dbReference type="Proteomes" id="UP000199226"/>
    </source>
</evidence>
<name>A0A1G9R1F7_9SPHI</name>
<proteinExistence type="inferred from homology"/>
<evidence type="ECO:0000256" key="1">
    <source>
        <dbReference type="ARBA" id="ARBA00002672"/>
    </source>
</evidence>
<keyword evidence="5" id="KW-0813">Transport</keyword>
<evidence type="ECO:0000256" key="9">
    <source>
        <dbReference type="ARBA" id="ARBA00023136"/>
    </source>
</evidence>
<dbReference type="AlphaFoldDB" id="A0A1G9R1F7"/>
<feature type="transmembrane region" description="Helical" evidence="10">
    <location>
        <begin position="125"/>
        <end position="145"/>
    </location>
</feature>
<evidence type="ECO:0000256" key="2">
    <source>
        <dbReference type="ARBA" id="ARBA00004651"/>
    </source>
</evidence>
<dbReference type="RefSeq" id="WP_090702485.1">
    <property type="nucleotide sequence ID" value="NZ_FNHH01000007.1"/>
</dbReference>